<sequence>MNFFQRLVEDIKNSIYNPSFYADMPSKTGGRPIVVLAFISALAGAYVAVSTIGGLYSFVKSDPVKGMTGVYPEELVITIKDGVVSTNVESPYFIENPEETPSADSPSYLAVIDTREDVPFEELAEYDAFAVLGRSTLFLFRPGERGDDRSYNLSSIKEFTLDKKTVDEFAAMVRPWIAAAVYLLPLIMLAFITLWGVLMYLFLAVFGALTVKLIALLKGLPMPYGTAYVTALYALIPVLLFDLLTDIIGFGNSFLLGALVFIVILIVNLGKEPTPVA</sequence>
<feature type="transmembrane region" description="Helical" evidence="1">
    <location>
        <begin position="224"/>
        <end position="241"/>
    </location>
</feature>
<keyword evidence="1" id="KW-0812">Transmembrane</keyword>
<evidence type="ECO:0000313" key="2">
    <source>
        <dbReference type="EMBL" id="OGG57835.1"/>
    </source>
</evidence>
<dbReference type="AlphaFoldDB" id="A0A1F6D8Y2"/>
<dbReference type="Pfam" id="PF06691">
    <property type="entry name" value="DUF1189"/>
    <property type="match status" value="1"/>
</dbReference>
<evidence type="ECO:0000256" key="1">
    <source>
        <dbReference type="SAM" id="Phobius"/>
    </source>
</evidence>
<keyword evidence="1" id="KW-0472">Membrane</keyword>
<feature type="transmembrane region" description="Helical" evidence="1">
    <location>
        <begin position="247"/>
        <end position="269"/>
    </location>
</feature>
<organism evidence="2 3">
    <name type="scientific">Candidatus Kaiserbacteria bacterium RIFCSPHIGHO2_01_FULL_55_17</name>
    <dbReference type="NCBI Taxonomy" id="1798484"/>
    <lineage>
        <taxon>Bacteria</taxon>
        <taxon>Candidatus Kaiseribacteriota</taxon>
    </lineage>
</organism>
<name>A0A1F6D8Y2_9BACT</name>
<dbReference type="Proteomes" id="UP000177958">
    <property type="component" value="Unassembled WGS sequence"/>
</dbReference>
<accession>A0A1F6D8Y2</accession>
<protein>
    <recommendedName>
        <fullName evidence="4">DUF1189 domain-containing protein</fullName>
    </recommendedName>
</protein>
<dbReference type="InterPro" id="IPR009574">
    <property type="entry name" value="DUF1189"/>
</dbReference>
<gene>
    <name evidence="2" type="ORF">A2853_00485</name>
</gene>
<evidence type="ECO:0000313" key="3">
    <source>
        <dbReference type="Proteomes" id="UP000177958"/>
    </source>
</evidence>
<dbReference type="EMBL" id="MFKX01000010">
    <property type="protein sequence ID" value="OGG57835.1"/>
    <property type="molecule type" value="Genomic_DNA"/>
</dbReference>
<comment type="caution">
    <text evidence="2">The sequence shown here is derived from an EMBL/GenBank/DDBJ whole genome shotgun (WGS) entry which is preliminary data.</text>
</comment>
<evidence type="ECO:0008006" key="4">
    <source>
        <dbReference type="Google" id="ProtNLM"/>
    </source>
</evidence>
<proteinExistence type="predicted"/>
<reference evidence="2 3" key="1">
    <citation type="journal article" date="2016" name="Nat. Commun.">
        <title>Thousands of microbial genomes shed light on interconnected biogeochemical processes in an aquifer system.</title>
        <authorList>
            <person name="Anantharaman K."/>
            <person name="Brown C.T."/>
            <person name="Hug L.A."/>
            <person name="Sharon I."/>
            <person name="Castelle C.J."/>
            <person name="Probst A.J."/>
            <person name="Thomas B.C."/>
            <person name="Singh A."/>
            <person name="Wilkins M.J."/>
            <person name="Karaoz U."/>
            <person name="Brodie E.L."/>
            <person name="Williams K.H."/>
            <person name="Hubbard S.S."/>
            <person name="Banfield J.F."/>
        </authorList>
    </citation>
    <scope>NUCLEOTIDE SEQUENCE [LARGE SCALE GENOMIC DNA]</scope>
</reference>
<feature type="transmembrane region" description="Helical" evidence="1">
    <location>
        <begin position="33"/>
        <end position="59"/>
    </location>
</feature>
<keyword evidence="1" id="KW-1133">Transmembrane helix</keyword>